<comment type="caution">
    <text evidence="2">The sequence shown here is derived from an EMBL/GenBank/DDBJ whole genome shotgun (WGS) entry which is preliminary data.</text>
</comment>
<keyword evidence="3" id="KW-1185">Reference proteome</keyword>
<accession>A0A2P5CBV2</accession>
<name>A0A2P5CBV2_PARAD</name>
<gene>
    <name evidence="2" type="ORF">PanWU01x14_165710</name>
</gene>
<dbReference type="OrthoDB" id="1576948at2759"/>
<feature type="region of interest" description="Disordered" evidence="1">
    <location>
        <begin position="1"/>
        <end position="23"/>
    </location>
</feature>
<evidence type="ECO:0000313" key="2">
    <source>
        <dbReference type="EMBL" id="PON58540.1"/>
    </source>
</evidence>
<protein>
    <submittedName>
        <fullName evidence="2">Uncharacterized protein</fullName>
    </submittedName>
</protein>
<dbReference type="PANTHER" id="PTHR34130">
    <property type="entry name" value="OS08G0243800 PROTEIN"/>
    <property type="match status" value="1"/>
</dbReference>
<feature type="region of interest" description="Disordered" evidence="1">
    <location>
        <begin position="194"/>
        <end position="221"/>
    </location>
</feature>
<evidence type="ECO:0000313" key="3">
    <source>
        <dbReference type="Proteomes" id="UP000237105"/>
    </source>
</evidence>
<dbReference type="AlphaFoldDB" id="A0A2P5CBV2"/>
<proteinExistence type="predicted"/>
<dbReference type="Proteomes" id="UP000237105">
    <property type="component" value="Unassembled WGS sequence"/>
</dbReference>
<sequence length="254" mass="29182">MVSTKESSVADHDEEYYSKDFQDPYEEEEALSLCDLPIYSDSFKWDDEFSSGSKNNMDQSLSSDENDNDYFEFFSEDFSSSADLSSGYNSNKDIIFCGKLIRYKEFPQVEGQNRKIGDQKQKPGKKKSIFHYWKSSNDNENDKNDKMGGSQVSMSSRWYLFLLGMTRPPSREMELRDMRSRQSRRLKRAPTTMFVPYDNKGNETTKKKVPSTPKGRRGRSGKSWWGLLRILSCRSGHAEAVARASFGCGAIQRA</sequence>
<evidence type="ECO:0000256" key="1">
    <source>
        <dbReference type="SAM" id="MobiDB-lite"/>
    </source>
</evidence>
<feature type="compositionally biased region" description="Basic and acidic residues" evidence="1">
    <location>
        <begin position="8"/>
        <end position="22"/>
    </location>
</feature>
<reference evidence="3" key="1">
    <citation type="submission" date="2016-06" db="EMBL/GenBank/DDBJ databases">
        <title>Parallel loss of symbiosis genes in relatives of nitrogen-fixing non-legume Parasponia.</title>
        <authorList>
            <person name="Van Velzen R."/>
            <person name="Holmer R."/>
            <person name="Bu F."/>
            <person name="Rutten L."/>
            <person name="Van Zeijl A."/>
            <person name="Liu W."/>
            <person name="Santuari L."/>
            <person name="Cao Q."/>
            <person name="Sharma T."/>
            <person name="Shen D."/>
            <person name="Roswanjaya Y."/>
            <person name="Wardhani T."/>
            <person name="Kalhor M.S."/>
            <person name="Jansen J."/>
            <person name="Van den Hoogen J."/>
            <person name="Gungor B."/>
            <person name="Hartog M."/>
            <person name="Hontelez J."/>
            <person name="Verver J."/>
            <person name="Yang W.-C."/>
            <person name="Schijlen E."/>
            <person name="Repin R."/>
            <person name="Schilthuizen M."/>
            <person name="Schranz E."/>
            <person name="Heidstra R."/>
            <person name="Miyata K."/>
            <person name="Fedorova E."/>
            <person name="Kohlen W."/>
            <person name="Bisseling T."/>
            <person name="Smit S."/>
            <person name="Geurts R."/>
        </authorList>
    </citation>
    <scope>NUCLEOTIDE SEQUENCE [LARGE SCALE GENOMIC DNA]</scope>
    <source>
        <strain evidence="3">cv. WU1-14</strain>
    </source>
</reference>
<dbReference type="PANTHER" id="PTHR34130:SF5">
    <property type="entry name" value="OS08G0243800 PROTEIN"/>
    <property type="match status" value="1"/>
</dbReference>
<organism evidence="2 3">
    <name type="scientific">Parasponia andersonii</name>
    <name type="common">Sponia andersonii</name>
    <dbReference type="NCBI Taxonomy" id="3476"/>
    <lineage>
        <taxon>Eukaryota</taxon>
        <taxon>Viridiplantae</taxon>
        <taxon>Streptophyta</taxon>
        <taxon>Embryophyta</taxon>
        <taxon>Tracheophyta</taxon>
        <taxon>Spermatophyta</taxon>
        <taxon>Magnoliopsida</taxon>
        <taxon>eudicotyledons</taxon>
        <taxon>Gunneridae</taxon>
        <taxon>Pentapetalae</taxon>
        <taxon>rosids</taxon>
        <taxon>fabids</taxon>
        <taxon>Rosales</taxon>
        <taxon>Cannabaceae</taxon>
        <taxon>Parasponia</taxon>
    </lineage>
</organism>
<dbReference type="EMBL" id="JXTB01000148">
    <property type="protein sequence ID" value="PON58540.1"/>
    <property type="molecule type" value="Genomic_DNA"/>
</dbReference>